<organism evidence="6 7">
    <name type="scientific">Psychroflexus planctonicus</name>
    <dbReference type="NCBI Taxonomy" id="1526575"/>
    <lineage>
        <taxon>Bacteria</taxon>
        <taxon>Pseudomonadati</taxon>
        <taxon>Bacteroidota</taxon>
        <taxon>Flavobacteriia</taxon>
        <taxon>Flavobacteriales</taxon>
        <taxon>Flavobacteriaceae</taxon>
        <taxon>Psychroflexus</taxon>
    </lineage>
</organism>
<comment type="cofactor">
    <cofactor evidence="1">
        <name>Zn(2+)</name>
        <dbReference type="ChEBI" id="CHEBI:29105"/>
    </cofactor>
</comment>
<dbReference type="PIRSF" id="PIRSF039012">
    <property type="entry name" value="ASP"/>
    <property type="match status" value="1"/>
</dbReference>
<dbReference type="InterPro" id="IPR053138">
    <property type="entry name" value="N-alpha-Ac-DABA_deacetylase"/>
</dbReference>
<evidence type="ECO:0000259" key="5">
    <source>
        <dbReference type="Pfam" id="PF24827"/>
    </source>
</evidence>
<dbReference type="Pfam" id="PF24827">
    <property type="entry name" value="AstE_AspA_cat"/>
    <property type="match status" value="1"/>
</dbReference>
<feature type="domain" description="Succinylglutamate desuccinylase/Aspartoacylase catalytic" evidence="5">
    <location>
        <begin position="54"/>
        <end position="232"/>
    </location>
</feature>
<evidence type="ECO:0000313" key="6">
    <source>
        <dbReference type="EMBL" id="GGE38033.1"/>
    </source>
</evidence>
<dbReference type="CDD" id="cd06251">
    <property type="entry name" value="M14_ASTE_ASPA-like"/>
    <property type="match status" value="1"/>
</dbReference>
<reference evidence="7" key="1">
    <citation type="journal article" date="2019" name="Int. J. Syst. Evol. Microbiol.">
        <title>The Global Catalogue of Microorganisms (GCM) 10K type strain sequencing project: providing services to taxonomists for standard genome sequencing and annotation.</title>
        <authorList>
            <consortium name="The Broad Institute Genomics Platform"/>
            <consortium name="The Broad Institute Genome Sequencing Center for Infectious Disease"/>
            <person name="Wu L."/>
            <person name="Ma J."/>
        </authorList>
    </citation>
    <scope>NUCLEOTIDE SEQUENCE [LARGE SCALE GENOMIC DNA]</scope>
    <source>
        <strain evidence="7">CGMCC 1.12931</strain>
    </source>
</reference>
<name>A0ABQ1SG04_9FLAO</name>
<keyword evidence="2" id="KW-0479">Metal-binding</keyword>
<dbReference type="EMBL" id="BMGM01000007">
    <property type="protein sequence ID" value="GGE38033.1"/>
    <property type="molecule type" value="Genomic_DNA"/>
</dbReference>
<evidence type="ECO:0000256" key="3">
    <source>
        <dbReference type="ARBA" id="ARBA00022801"/>
    </source>
</evidence>
<dbReference type="InterPro" id="IPR055438">
    <property type="entry name" value="AstE_AspA_cat"/>
</dbReference>
<proteinExistence type="predicted"/>
<dbReference type="InterPro" id="IPR043795">
    <property type="entry name" value="N-alpha-Ac-DABA-like"/>
</dbReference>
<comment type="caution">
    <text evidence="6">The sequence shown here is derived from an EMBL/GenBank/DDBJ whole genome shotgun (WGS) entry which is preliminary data.</text>
</comment>
<evidence type="ECO:0000256" key="1">
    <source>
        <dbReference type="ARBA" id="ARBA00001947"/>
    </source>
</evidence>
<gene>
    <name evidence="6" type="ORF">GCM10010832_17870</name>
</gene>
<evidence type="ECO:0000256" key="4">
    <source>
        <dbReference type="ARBA" id="ARBA00022833"/>
    </source>
</evidence>
<dbReference type="PANTHER" id="PTHR37326:SF2">
    <property type="entry name" value="SUCCINYLGLUTAMATE DESUCCINYLASE_ASPARTOACYLASE FAMILY PROTEIN"/>
    <property type="match status" value="1"/>
</dbReference>
<evidence type="ECO:0000313" key="7">
    <source>
        <dbReference type="Proteomes" id="UP000599179"/>
    </source>
</evidence>
<dbReference type="PANTHER" id="PTHR37326">
    <property type="entry name" value="BLL3975 PROTEIN"/>
    <property type="match status" value="1"/>
</dbReference>
<accession>A0ABQ1SG04</accession>
<protein>
    <submittedName>
        <fullName evidence="6">Succinylglutamate desuccinylase</fullName>
    </submittedName>
</protein>
<dbReference type="Gene3D" id="3.40.630.10">
    <property type="entry name" value="Zn peptidases"/>
    <property type="match status" value="1"/>
</dbReference>
<evidence type="ECO:0000256" key="2">
    <source>
        <dbReference type="ARBA" id="ARBA00022723"/>
    </source>
</evidence>
<keyword evidence="7" id="KW-1185">Reference proteome</keyword>
<keyword evidence="3" id="KW-0378">Hydrolase</keyword>
<sequence>MEVPPFIDDDNVLHLLGKRVEPGKSKRINFNTAKLHTHTSVEIPVIVERSKKKGPVVLITAGIHGDEINGIEIVRRVVAEGINKPEKGTVICIPVLNIFGFINGSREFPDGRDLNRVFPGTKHGALASRFAYHFTQEILPIADVCLDFHTGGASRFNAPQIRIDRRHKKNTLLSKIFSAPFTVISPNIKKSYRITCDQLNIPILLYEGGKSLDSNNEVTQVALEGIKRVLSHYEMLRIDIPVLPSETETILIESTFWMRAKYSGLLHLKIPVGKQIHKGEILAHITDPYGNFKHRVKATSNGYVINVNQAPTVYQGDAIFHISKEKNE</sequence>
<dbReference type="Proteomes" id="UP000599179">
    <property type="component" value="Unassembled WGS sequence"/>
</dbReference>
<dbReference type="SUPFAM" id="SSF53187">
    <property type="entry name" value="Zn-dependent exopeptidases"/>
    <property type="match status" value="1"/>
</dbReference>
<dbReference type="RefSeq" id="WP_188458766.1">
    <property type="nucleotide sequence ID" value="NZ_BMGM01000007.1"/>
</dbReference>
<keyword evidence="4" id="KW-0862">Zinc</keyword>